<dbReference type="AlphaFoldDB" id="A0A846WTD2"/>
<dbReference type="RefSeq" id="WP_006373264.1">
    <property type="nucleotide sequence ID" value="NZ_CP085887.1"/>
</dbReference>
<keyword evidence="1" id="KW-0472">Membrane</keyword>
<name>A0A846WTD2_9ACTN</name>
<evidence type="ECO:0000313" key="2">
    <source>
        <dbReference type="EMBL" id="NKY04874.1"/>
    </source>
</evidence>
<evidence type="ECO:0000256" key="1">
    <source>
        <dbReference type="SAM" id="Phobius"/>
    </source>
</evidence>
<comment type="caution">
    <text evidence="2">The sequence shown here is derived from an EMBL/GenBank/DDBJ whole genome shotgun (WGS) entry which is preliminary data.</text>
</comment>
<sequence>MLCCLVMVIVLGAGSRFMPWRAVRDDGGFAPTAVRSTPDDTDLAALVDALCERPPRAGPALLGRPALHSRPTLHTAVPSVMQAIATGVAASLPVTVALMASGLARTSAPGWVWLIHCSGVAMLTVAVMGAAAFVGLRWPQRIRGVGALGVMAIGIAGALLTVVEIDTRLVDLYQLRSTTVHLVITSILLGVLMSGFIAVLAAASVMRARTPVGSA</sequence>
<protein>
    <recommendedName>
        <fullName evidence="4">Transmembrane protein</fullName>
    </recommendedName>
</protein>
<accession>A0A846WTD2</accession>
<dbReference type="EMBL" id="JAAXPC010000024">
    <property type="protein sequence ID" value="NKY04874.1"/>
    <property type="molecule type" value="Genomic_DNA"/>
</dbReference>
<dbReference type="Proteomes" id="UP000563898">
    <property type="component" value="Unassembled WGS sequence"/>
</dbReference>
<evidence type="ECO:0000313" key="3">
    <source>
        <dbReference type="Proteomes" id="UP000563898"/>
    </source>
</evidence>
<organism evidence="2 3">
    <name type="scientific">Gordonia polyisoprenivorans</name>
    <dbReference type="NCBI Taxonomy" id="84595"/>
    <lineage>
        <taxon>Bacteria</taxon>
        <taxon>Bacillati</taxon>
        <taxon>Actinomycetota</taxon>
        <taxon>Actinomycetes</taxon>
        <taxon>Mycobacteriales</taxon>
        <taxon>Gordoniaceae</taxon>
        <taxon>Gordonia</taxon>
    </lineage>
</organism>
<keyword evidence="1" id="KW-1133">Transmembrane helix</keyword>
<evidence type="ECO:0008006" key="4">
    <source>
        <dbReference type="Google" id="ProtNLM"/>
    </source>
</evidence>
<feature type="transmembrane region" description="Helical" evidence="1">
    <location>
        <begin position="145"/>
        <end position="163"/>
    </location>
</feature>
<reference evidence="2 3" key="1">
    <citation type="submission" date="2020-04" db="EMBL/GenBank/DDBJ databases">
        <title>MicrobeNet Type strains.</title>
        <authorList>
            <person name="Nicholson A.C."/>
        </authorList>
    </citation>
    <scope>NUCLEOTIDE SEQUENCE [LARGE SCALE GENOMIC DNA]</scope>
    <source>
        <strain evidence="2 3">ATCC BAA-14</strain>
    </source>
</reference>
<feature type="transmembrane region" description="Helical" evidence="1">
    <location>
        <begin position="111"/>
        <end position="133"/>
    </location>
</feature>
<proteinExistence type="predicted"/>
<gene>
    <name evidence="2" type="ORF">HGA05_25255</name>
</gene>
<feature type="transmembrane region" description="Helical" evidence="1">
    <location>
        <begin position="183"/>
        <end position="206"/>
    </location>
</feature>
<keyword evidence="1" id="KW-0812">Transmembrane</keyword>